<reference evidence="1 3" key="2">
    <citation type="journal article" date="2018" name="Plant J.">
        <title>The Physcomitrella patens chromosome-scale assembly reveals moss genome structure and evolution.</title>
        <authorList>
            <person name="Lang D."/>
            <person name="Ullrich K.K."/>
            <person name="Murat F."/>
            <person name="Fuchs J."/>
            <person name="Jenkins J."/>
            <person name="Haas F.B."/>
            <person name="Piednoel M."/>
            <person name="Gundlach H."/>
            <person name="Van Bel M."/>
            <person name="Meyberg R."/>
            <person name="Vives C."/>
            <person name="Morata J."/>
            <person name="Symeonidi A."/>
            <person name="Hiss M."/>
            <person name="Muchero W."/>
            <person name="Kamisugi Y."/>
            <person name="Saleh O."/>
            <person name="Blanc G."/>
            <person name="Decker E.L."/>
            <person name="van Gessel N."/>
            <person name="Grimwood J."/>
            <person name="Hayes R.D."/>
            <person name="Graham S.W."/>
            <person name="Gunter L.E."/>
            <person name="McDaniel S.F."/>
            <person name="Hoernstein S.N.W."/>
            <person name="Larsson A."/>
            <person name="Li F.W."/>
            <person name="Perroud P.F."/>
            <person name="Phillips J."/>
            <person name="Ranjan P."/>
            <person name="Rokshar D.S."/>
            <person name="Rothfels C.J."/>
            <person name="Schneider L."/>
            <person name="Shu S."/>
            <person name="Stevenson D.W."/>
            <person name="Thummler F."/>
            <person name="Tillich M."/>
            <person name="Villarreal Aguilar J.C."/>
            <person name="Widiez T."/>
            <person name="Wong G.K."/>
            <person name="Wymore A."/>
            <person name="Zhang Y."/>
            <person name="Zimmer A.D."/>
            <person name="Quatrano R.S."/>
            <person name="Mayer K.F.X."/>
            <person name="Goodstein D."/>
            <person name="Casacuberta J.M."/>
            <person name="Vandepoele K."/>
            <person name="Reski R."/>
            <person name="Cuming A.C."/>
            <person name="Tuskan G.A."/>
            <person name="Maumus F."/>
            <person name="Salse J."/>
            <person name="Schmutz J."/>
            <person name="Rensing S.A."/>
        </authorList>
    </citation>
    <scope>NUCLEOTIDE SEQUENCE [LARGE SCALE GENOMIC DNA]</scope>
    <source>
        <strain evidence="2 3">cv. Gransden 2004</strain>
    </source>
</reference>
<name>A0A2K1KKG5_PHYPA</name>
<dbReference type="InParanoid" id="A0A2K1KKG5"/>
<sequence length="81" mass="9352">MRRLDLRRFIQRPHSTGACCRGMRCHASVHKYVLASMCDKSDRMSSKFLDETRCHSICRIMIGRVGPIQWARGIKCLGNEL</sequence>
<reference evidence="1 3" key="1">
    <citation type="journal article" date="2008" name="Science">
        <title>The Physcomitrella genome reveals evolutionary insights into the conquest of land by plants.</title>
        <authorList>
            <person name="Rensing S."/>
            <person name="Lang D."/>
            <person name="Zimmer A."/>
            <person name="Terry A."/>
            <person name="Salamov A."/>
            <person name="Shapiro H."/>
            <person name="Nishiyama T."/>
            <person name="Perroud P.-F."/>
            <person name="Lindquist E."/>
            <person name="Kamisugi Y."/>
            <person name="Tanahashi T."/>
            <person name="Sakakibara K."/>
            <person name="Fujita T."/>
            <person name="Oishi K."/>
            <person name="Shin-I T."/>
            <person name="Kuroki Y."/>
            <person name="Toyoda A."/>
            <person name="Suzuki Y."/>
            <person name="Hashimoto A."/>
            <person name="Yamaguchi K."/>
            <person name="Sugano A."/>
            <person name="Kohara Y."/>
            <person name="Fujiyama A."/>
            <person name="Anterola A."/>
            <person name="Aoki S."/>
            <person name="Ashton N."/>
            <person name="Barbazuk W.B."/>
            <person name="Barker E."/>
            <person name="Bennetzen J."/>
            <person name="Bezanilla M."/>
            <person name="Blankenship R."/>
            <person name="Cho S.H."/>
            <person name="Dutcher S."/>
            <person name="Estelle M."/>
            <person name="Fawcett J.A."/>
            <person name="Gundlach H."/>
            <person name="Hanada K."/>
            <person name="Heyl A."/>
            <person name="Hicks K.A."/>
            <person name="Hugh J."/>
            <person name="Lohr M."/>
            <person name="Mayer K."/>
            <person name="Melkozernov A."/>
            <person name="Murata T."/>
            <person name="Nelson D."/>
            <person name="Pils B."/>
            <person name="Prigge M."/>
            <person name="Reiss B."/>
            <person name="Renner T."/>
            <person name="Rombauts S."/>
            <person name="Rushton P."/>
            <person name="Sanderfoot A."/>
            <person name="Schween G."/>
            <person name="Shiu S.-H."/>
            <person name="Stueber K."/>
            <person name="Theodoulou F.L."/>
            <person name="Tu H."/>
            <person name="Van de Peer Y."/>
            <person name="Verrier P.J."/>
            <person name="Waters E."/>
            <person name="Wood A."/>
            <person name="Yang L."/>
            <person name="Cove D."/>
            <person name="Cuming A."/>
            <person name="Hasebe M."/>
            <person name="Lucas S."/>
            <person name="Mishler D.B."/>
            <person name="Reski R."/>
            <person name="Grigoriev I."/>
            <person name="Quatrano R.S."/>
            <person name="Boore J.L."/>
        </authorList>
    </citation>
    <scope>NUCLEOTIDE SEQUENCE [LARGE SCALE GENOMIC DNA]</scope>
    <source>
        <strain evidence="2 3">cv. Gransden 2004</strain>
    </source>
</reference>
<dbReference type="EnsemblPlants" id="Pp3c5_20606V3.1">
    <property type="protein sequence ID" value="Pp3c5_20606V3.1"/>
    <property type="gene ID" value="Pp3c5_20606"/>
</dbReference>
<dbReference type="Gramene" id="Pp3c5_20606V3.1">
    <property type="protein sequence ID" value="Pp3c5_20606V3.1"/>
    <property type="gene ID" value="Pp3c5_20606"/>
</dbReference>
<dbReference type="AlphaFoldDB" id="A0A2K1KKG5"/>
<dbReference type="Proteomes" id="UP000006727">
    <property type="component" value="Chromosome 5"/>
</dbReference>
<evidence type="ECO:0000313" key="2">
    <source>
        <dbReference type="EnsemblPlants" id="Pp3c5_20606V3.1"/>
    </source>
</evidence>
<protein>
    <submittedName>
        <fullName evidence="1 2">Uncharacterized protein</fullName>
    </submittedName>
</protein>
<gene>
    <name evidence="1" type="ORF">PHYPA_007947</name>
</gene>
<evidence type="ECO:0000313" key="3">
    <source>
        <dbReference type="Proteomes" id="UP000006727"/>
    </source>
</evidence>
<proteinExistence type="predicted"/>
<keyword evidence="3" id="KW-1185">Reference proteome</keyword>
<reference evidence="2" key="3">
    <citation type="submission" date="2020-12" db="UniProtKB">
        <authorList>
            <consortium name="EnsemblPlants"/>
        </authorList>
    </citation>
    <scope>IDENTIFICATION</scope>
</reference>
<dbReference type="EMBL" id="ABEU02000005">
    <property type="protein sequence ID" value="PNR54270.1"/>
    <property type="molecule type" value="Genomic_DNA"/>
</dbReference>
<evidence type="ECO:0000313" key="1">
    <source>
        <dbReference type="EMBL" id="PNR54270.1"/>
    </source>
</evidence>
<accession>A0A2K1KKG5</accession>
<organism evidence="1">
    <name type="scientific">Physcomitrium patens</name>
    <name type="common">Spreading-leaved earth moss</name>
    <name type="synonym">Physcomitrella patens</name>
    <dbReference type="NCBI Taxonomy" id="3218"/>
    <lineage>
        <taxon>Eukaryota</taxon>
        <taxon>Viridiplantae</taxon>
        <taxon>Streptophyta</taxon>
        <taxon>Embryophyta</taxon>
        <taxon>Bryophyta</taxon>
        <taxon>Bryophytina</taxon>
        <taxon>Bryopsida</taxon>
        <taxon>Funariidae</taxon>
        <taxon>Funariales</taxon>
        <taxon>Funariaceae</taxon>
        <taxon>Physcomitrium</taxon>
    </lineage>
</organism>